<dbReference type="Proteomes" id="UP001549921">
    <property type="component" value="Unassembled WGS sequence"/>
</dbReference>
<keyword evidence="1" id="KW-0732">Signal</keyword>
<dbReference type="Gene3D" id="3.15.10.50">
    <property type="match status" value="1"/>
</dbReference>
<comment type="caution">
    <text evidence="2">The sequence shown here is derived from an EMBL/GenBank/DDBJ whole genome shotgun (WGS) entry which is preliminary data.</text>
</comment>
<dbReference type="AlphaFoldDB" id="A0ABD0TLL7"/>
<dbReference type="InterPro" id="IPR038602">
    <property type="entry name" value="Mite_allergen_7_sf"/>
</dbReference>
<organism evidence="2 3">
    <name type="scientific">Loxostege sticticalis</name>
    <name type="common">Beet webworm moth</name>
    <dbReference type="NCBI Taxonomy" id="481309"/>
    <lineage>
        <taxon>Eukaryota</taxon>
        <taxon>Metazoa</taxon>
        <taxon>Ecdysozoa</taxon>
        <taxon>Arthropoda</taxon>
        <taxon>Hexapoda</taxon>
        <taxon>Insecta</taxon>
        <taxon>Pterygota</taxon>
        <taxon>Neoptera</taxon>
        <taxon>Endopterygota</taxon>
        <taxon>Lepidoptera</taxon>
        <taxon>Glossata</taxon>
        <taxon>Ditrysia</taxon>
        <taxon>Pyraloidea</taxon>
        <taxon>Crambidae</taxon>
        <taxon>Pyraustinae</taxon>
        <taxon>Loxostege</taxon>
    </lineage>
</organism>
<proteinExistence type="predicted"/>
<dbReference type="InterPro" id="IPR020234">
    <property type="entry name" value="Mite_allergen_group-7"/>
</dbReference>
<evidence type="ECO:0000313" key="3">
    <source>
        <dbReference type="Proteomes" id="UP001549921"/>
    </source>
</evidence>
<name>A0ABD0TLL7_LOXSC</name>
<feature type="signal peptide" evidence="1">
    <location>
        <begin position="1"/>
        <end position="19"/>
    </location>
</feature>
<protein>
    <submittedName>
        <fullName evidence="2">Uncharacterized protein</fullName>
    </submittedName>
</protein>
<dbReference type="EMBL" id="JBEDNZ010000003">
    <property type="protein sequence ID" value="KAL0850174.1"/>
    <property type="molecule type" value="Genomic_DNA"/>
</dbReference>
<sequence length="248" mass="28114">MNQKYTAVLLLALLAAAEASTFKKVIPSTLLAEGKNWDGLGLRADVNEYIDRTISQIVPFMKSHGLDPMDLPEVVEGFEVRPILITYSAWLKIHDGYMTGLVNVARSGDQRVNYFANMLRIRLQFQFTNLEFVYRYLVQVMNIGPTGGIVGSLDRFQIVFDLLIDFNNDELHLQEFSINDIGRLRVRLTGNILTDWLVNPVIRVFTSIFNSTIIRAVEVNIQSGIQDALDFININVKEIVQSIENFGN</sequence>
<feature type="chain" id="PRO_5044824716" evidence="1">
    <location>
        <begin position="20"/>
        <end position="248"/>
    </location>
</feature>
<reference evidence="2 3" key="1">
    <citation type="submission" date="2024-06" db="EMBL/GenBank/DDBJ databases">
        <title>A chromosome-level genome assembly of beet webworm, Loxostege sticticalis.</title>
        <authorList>
            <person name="Zhang Y."/>
        </authorList>
    </citation>
    <scope>NUCLEOTIDE SEQUENCE [LARGE SCALE GENOMIC DNA]</scope>
    <source>
        <strain evidence="2">AQ028</strain>
        <tissue evidence="2">Male pupae</tissue>
    </source>
</reference>
<evidence type="ECO:0000313" key="2">
    <source>
        <dbReference type="EMBL" id="KAL0850174.1"/>
    </source>
</evidence>
<accession>A0ABD0TLL7</accession>
<evidence type="ECO:0000256" key="1">
    <source>
        <dbReference type="SAM" id="SignalP"/>
    </source>
</evidence>
<gene>
    <name evidence="2" type="ORF">ABMA28_012047</name>
</gene>
<dbReference type="Pfam" id="PF16984">
    <property type="entry name" value="Grp7_allergen"/>
    <property type="match status" value="1"/>
</dbReference>